<evidence type="ECO:0000256" key="22">
    <source>
        <dbReference type="ARBA" id="ARBA00023235"/>
    </source>
</evidence>
<evidence type="ECO:0000256" key="14">
    <source>
        <dbReference type="ARBA" id="ARBA00022723"/>
    </source>
</evidence>
<comment type="catalytic activity">
    <reaction evidence="2">
        <text>a hydroperoxyeicosatetraenoate = an oxoeicosatetraenoate + H2O</text>
        <dbReference type="Rhea" id="RHEA:55556"/>
        <dbReference type="ChEBI" id="CHEBI:15377"/>
        <dbReference type="ChEBI" id="CHEBI:59720"/>
        <dbReference type="ChEBI" id="CHEBI:131859"/>
        <dbReference type="EC" id="4.2.1.152"/>
    </reaction>
    <physiologicalReaction direction="left-to-right" evidence="2">
        <dbReference type="Rhea" id="RHEA:55557"/>
    </physiologicalReaction>
</comment>
<evidence type="ECO:0000256" key="23">
    <source>
        <dbReference type="ARBA" id="ARBA00023239"/>
    </source>
</evidence>
<dbReference type="GO" id="GO:0106256">
    <property type="term" value="F:hydroperoxy icosatetraenoate dehydratase activity"/>
    <property type="evidence" value="ECO:0007669"/>
    <property type="project" value="UniProtKB-EC"/>
</dbReference>
<keyword evidence="15" id="KW-0256">Endoplasmic reticulum</keyword>
<evidence type="ECO:0000256" key="20">
    <source>
        <dbReference type="ARBA" id="ARBA00023136"/>
    </source>
</evidence>
<evidence type="ECO:0000256" key="24">
    <source>
        <dbReference type="ARBA" id="ARBA00031205"/>
    </source>
</evidence>
<keyword evidence="16" id="KW-0276">Fatty acid metabolism</keyword>
<dbReference type="Proteomes" id="UP001152803">
    <property type="component" value="Unassembled WGS sequence"/>
</dbReference>
<dbReference type="PANTHER" id="PTHR24306">
    <property type="match status" value="1"/>
</dbReference>
<evidence type="ECO:0000256" key="13">
    <source>
        <dbReference type="ARBA" id="ARBA00022692"/>
    </source>
</evidence>
<keyword evidence="14 27" id="KW-0479">Metal-binding</keyword>
<evidence type="ECO:0000256" key="27">
    <source>
        <dbReference type="PIRSR" id="PIRSR000047-1"/>
    </source>
</evidence>
<dbReference type="GO" id="GO:0016705">
    <property type="term" value="F:oxidoreductase activity, acting on paired donors, with incorporation or reduction of molecular oxygen"/>
    <property type="evidence" value="ECO:0007669"/>
    <property type="project" value="InterPro"/>
</dbReference>
<evidence type="ECO:0000256" key="25">
    <source>
        <dbReference type="ARBA" id="ARBA00033404"/>
    </source>
</evidence>
<feature type="binding site" evidence="28">
    <location>
        <position position="171"/>
    </location>
    <ligand>
        <name>substrate</name>
    </ligand>
</feature>
<keyword evidence="20 29" id="KW-0472">Membrane</keyword>
<protein>
    <recommendedName>
        <fullName evidence="8">Prostacyclin synthase</fullName>
        <ecNumber evidence="7">4.2.1.152</ecNumber>
        <ecNumber evidence="6">5.3.99.4</ecNumber>
    </recommendedName>
    <alternativeName>
        <fullName evidence="25">Hydroperoxy icosatetraenoate dehydratase</fullName>
    </alternativeName>
    <alternativeName>
        <fullName evidence="24">Prostaglandin I2 synthase</fullName>
    </alternativeName>
</protein>
<evidence type="ECO:0000313" key="31">
    <source>
        <dbReference type="EMBL" id="KAJ8265403.1"/>
    </source>
</evidence>
<dbReference type="GO" id="GO:0005789">
    <property type="term" value="C:endoplasmic reticulum membrane"/>
    <property type="evidence" value="ECO:0007669"/>
    <property type="project" value="UniProtKB-SubCell"/>
</dbReference>
<evidence type="ECO:0000256" key="5">
    <source>
        <dbReference type="ARBA" id="ARBA00010617"/>
    </source>
</evidence>
<evidence type="ECO:0000256" key="11">
    <source>
        <dbReference type="ARBA" id="ARBA00022585"/>
    </source>
</evidence>
<evidence type="ECO:0000256" key="18">
    <source>
        <dbReference type="ARBA" id="ARBA00023004"/>
    </source>
</evidence>
<dbReference type="AlphaFoldDB" id="A0A9Q1DBI0"/>
<keyword evidence="9" id="KW-0644">Prostaglandin metabolism</keyword>
<feature type="transmembrane region" description="Helical" evidence="29">
    <location>
        <begin position="62"/>
        <end position="82"/>
    </location>
</feature>
<comment type="similarity">
    <text evidence="5">Belongs to the cytochrome P450 family.</text>
</comment>
<feature type="binding site" description="axial binding residue" evidence="27">
    <location>
        <position position="484"/>
    </location>
    <ligand>
        <name>heme</name>
        <dbReference type="ChEBI" id="CHEBI:30413"/>
    </ligand>
    <ligandPart>
        <name>Fe</name>
        <dbReference type="ChEBI" id="CHEBI:18248"/>
    </ligandPart>
</feature>
<proteinExistence type="inferred from homology"/>
<evidence type="ECO:0000256" key="19">
    <source>
        <dbReference type="ARBA" id="ARBA00023098"/>
    </source>
</evidence>
<keyword evidence="22" id="KW-0413">Isomerase</keyword>
<keyword evidence="12 27" id="KW-0349">Heme</keyword>
<reference evidence="31" key="1">
    <citation type="journal article" date="2023" name="Science">
        <title>Genome structures resolve the early diversification of teleost fishes.</title>
        <authorList>
            <person name="Parey E."/>
            <person name="Louis A."/>
            <person name="Montfort J."/>
            <person name="Bouchez O."/>
            <person name="Roques C."/>
            <person name="Iampietro C."/>
            <person name="Lluch J."/>
            <person name="Castinel A."/>
            <person name="Donnadieu C."/>
            <person name="Desvignes T."/>
            <person name="Floi Bucao C."/>
            <person name="Jouanno E."/>
            <person name="Wen M."/>
            <person name="Mejri S."/>
            <person name="Dirks R."/>
            <person name="Jansen H."/>
            <person name="Henkel C."/>
            <person name="Chen W.J."/>
            <person name="Zahm M."/>
            <person name="Cabau C."/>
            <person name="Klopp C."/>
            <person name="Thompson A.W."/>
            <person name="Robinson-Rechavi M."/>
            <person name="Braasch I."/>
            <person name="Lecointre G."/>
            <person name="Bobe J."/>
            <person name="Postlethwait J.H."/>
            <person name="Berthelot C."/>
            <person name="Roest Crollius H."/>
            <person name="Guiguen Y."/>
        </authorList>
    </citation>
    <scope>NUCLEOTIDE SEQUENCE</scope>
    <source>
        <strain evidence="31">Concon-B</strain>
    </source>
</reference>
<accession>A0A9Q1DBI0</accession>
<evidence type="ECO:0000256" key="8">
    <source>
        <dbReference type="ARBA" id="ARBA00017409"/>
    </source>
</evidence>
<comment type="cofactor">
    <cofactor evidence="3 27">
        <name>heme</name>
        <dbReference type="ChEBI" id="CHEBI:30413"/>
    </cofactor>
</comment>
<dbReference type="InterPro" id="IPR001128">
    <property type="entry name" value="Cyt_P450"/>
</dbReference>
<dbReference type="Gene3D" id="1.10.630.10">
    <property type="entry name" value="Cytochrome P450"/>
    <property type="match status" value="1"/>
</dbReference>
<dbReference type="PRINTS" id="PR00465">
    <property type="entry name" value="EP450IV"/>
</dbReference>
<keyword evidence="17 29" id="KW-1133">Transmembrane helix</keyword>
<comment type="catalytic activity">
    <reaction evidence="1">
        <text>prostaglandin H2 = prostaglandin I2</text>
        <dbReference type="Rhea" id="RHEA:23580"/>
        <dbReference type="ChEBI" id="CHEBI:57403"/>
        <dbReference type="ChEBI" id="CHEBI:57405"/>
        <dbReference type="EC" id="5.3.99.4"/>
    </reaction>
    <physiologicalReaction direction="left-to-right" evidence="1">
        <dbReference type="Rhea" id="RHEA:23581"/>
    </physiologicalReaction>
</comment>
<evidence type="ECO:0000256" key="1">
    <source>
        <dbReference type="ARBA" id="ARBA00000463"/>
    </source>
</evidence>
<evidence type="ECO:0000256" key="2">
    <source>
        <dbReference type="ARBA" id="ARBA00001719"/>
    </source>
</evidence>
<keyword evidence="21" id="KW-0275">Fatty acid biosynthesis</keyword>
<evidence type="ECO:0000313" key="32">
    <source>
        <dbReference type="Proteomes" id="UP001152803"/>
    </source>
</evidence>
<evidence type="ECO:0000256" key="16">
    <source>
        <dbReference type="ARBA" id="ARBA00022832"/>
    </source>
</evidence>
<feature type="binding site" evidence="28">
    <location>
        <position position="335"/>
    </location>
    <ligand>
        <name>substrate</name>
    </ligand>
</feature>
<keyword evidence="19" id="KW-0443">Lipid metabolism</keyword>
<name>A0A9Q1DBI0_CONCO</name>
<evidence type="ECO:0000256" key="21">
    <source>
        <dbReference type="ARBA" id="ARBA00023160"/>
    </source>
</evidence>
<feature type="binding site" evidence="28">
    <location>
        <position position="165"/>
    </location>
    <ligand>
        <name>substrate</name>
    </ligand>
</feature>
<comment type="caution">
    <text evidence="31">The sequence shown here is derived from an EMBL/GenBank/DDBJ whole genome shotgun (WGS) entry which is preliminary data.</text>
</comment>
<dbReference type="PIRSF" id="PIRSF000047">
    <property type="entry name" value="Cytochrome_CYPVIIA1"/>
    <property type="match status" value="1"/>
</dbReference>
<evidence type="ECO:0000256" key="28">
    <source>
        <dbReference type="PIRSR" id="PIRSR000047-2"/>
    </source>
</evidence>
<evidence type="ECO:0000256" key="17">
    <source>
        <dbReference type="ARBA" id="ARBA00022989"/>
    </source>
</evidence>
<evidence type="ECO:0000256" key="4">
    <source>
        <dbReference type="ARBA" id="ARBA00004389"/>
    </source>
</evidence>
<keyword evidence="32" id="KW-1185">Reference proteome</keyword>
<feature type="signal peptide" evidence="30">
    <location>
        <begin position="1"/>
        <end position="18"/>
    </location>
</feature>
<dbReference type="GO" id="GO:0008116">
    <property type="term" value="F:prostaglandin-I synthase activity"/>
    <property type="evidence" value="ECO:0007669"/>
    <property type="project" value="UniProtKB-EC"/>
</dbReference>
<keyword evidence="10" id="KW-0444">Lipid biosynthesis</keyword>
<gene>
    <name evidence="31" type="ORF">COCON_G00145020</name>
</gene>
<comment type="function">
    <text evidence="26">Catalyzes the biosynthesis and metabolism of eicosanoids. Catalyzes the isomerization of prostaglandin H2 to prostacyclin (= prostaglandin I2), a potent mediator of vasodilation and inhibitor of platelet aggregation. Additionally, displays dehydratase activity, toward hydroperoxyeicosatetraenoates (HPETEs), especially toward (15S)-hydroperoxy-(5Z,8Z,11Z,13E)-eicosatetraenoate (15(S)-HPETE).</text>
</comment>
<dbReference type="InterPro" id="IPR002403">
    <property type="entry name" value="Cyt_P450_E_grp-IV"/>
</dbReference>
<evidence type="ECO:0000256" key="29">
    <source>
        <dbReference type="SAM" id="Phobius"/>
    </source>
</evidence>
<dbReference type="SUPFAM" id="SSF48264">
    <property type="entry name" value="Cytochrome P450"/>
    <property type="match status" value="1"/>
</dbReference>
<evidence type="ECO:0000256" key="15">
    <source>
        <dbReference type="ARBA" id="ARBA00022824"/>
    </source>
</evidence>
<dbReference type="PANTHER" id="PTHR24306:SF4">
    <property type="entry name" value="PROSTACYCLIN SYNTHASE"/>
    <property type="match status" value="1"/>
</dbReference>
<sequence length="552" mass="63344">MLLLVSACFDLSVQMSETRCHTPRQTPHLHNLFKIDATERLHFSHQGQHTESVFIFPRHSGMIFITVLLISGLLVLFLFASIRSRSKNEPPLDKGFIPWLGHALEFGKDAAKFLTRMKNKHGDIFTVCVAGNYVTVLLDSSSYDAILQDTISLDFNRYAQVVMQRIFCLQLPSDNPAAQRAWMEQHFEGEGLARLGKIMQGNIRALFSSPEIIQNPTDWKKEGLFSFCYRLLFKAGYFTLFGKEHGNNHEELNTVYKEYRKFDSLLVKIARSTLKSGDKKVASELREKLWVLLSAGKAKSGSWQESYRQFLWKEQADEETQRRAMLLQLWTTQCNAGPAAFWFLGFLLTHPEAMDAVMREINSLSPPVGTQRLPLDKLQKTPIFDSALSETLRLTAAVTINREVLQAKTLRMADGREYNLRQGDRVCIFPYISPQMDPEIHQDPEKFKYDRFLNADGTEKTDFFKHGRRLKYYTMPWGAGTNVCVGRHFAVSGIKEFMFMVLTCLDLELCDPGCSVPPVNVSRYGFGMLQPDGDIEIRYRMKRHRKTTEELT</sequence>
<feature type="chain" id="PRO_5040278104" description="Prostacyclin synthase" evidence="30">
    <location>
        <begin position="19"/>
        <end position="552"/>
    </location>
</feature>
<dbReference type="InterPro" id="IPR024204">
    <property type="entry name" value="Cyt_P450_CYP7A1-type"/>
</dbReference>
<comment type="subcellular location">
    <subcellularLocation>
        <location evidence="4">Endoplasmic reticulum membrane</location>
        <topology evidence="4">Single-pass membrane protein</topology>
    </subcellularLocation>
</comment>
<evidence type="ECO:0000256" key="12">
    <source>
        <dbReference type="ARBA" id="ARBA00022617"/>
    </source>
</evidence>
<dbReference type="OrthoDB" id="6692864at2759"/>
<dbReference type="GO" id="GO:0004497">
    <property type="term" value="F:monooxygenase activity"/>
    <property type="evidence" value="ECO:0007669"/>
    <property type="project" value="InterPro"/>
</dbReference>
<evidence type="ECO:0000256" key="3">
    <source>
        <dbReference type="ARBA" id="ARBA00001971"/>
    </source>
</evidence>
<dbReference type="GO" id="GO:0001516">
    <property type="term" value="P:prostaglandin biosynthetic process"/>
    <property type="evidence" value="ECO:0007669"/>
    <property type="project" value="UniProtKB-KW"/>
</dbReference>
<evidence type="ECO:0000256" key="9">
    <source>
        <dbReference type="ARBA" id="ARBA00022501"/>
    </source>
</evidence>
<dbReference type="EC" id="5.3.99.4" evidence="6"/>
<keyword evidence="18 27" id="KW-0408">Iron</keyword>
<dbReference type="GO" id="GO:0005506">
    <property type="term" value="F:iron ion binding"/>
    <property type="evidence" value="ECO:0007669"/>
    <property type="project" value="InterPro"/>
</dbReference>
<dbReference type="InterPro" id="IPR036396">
    <property type="entry name" value="Cyt_P450_sf"/>
</dbReference>
<dbReference type="EMBL" id="JAFJMO010000010">
    <property type="protein sequence ID" value="KAJ8265403.1"/>
    <property type="molecule type" value="Genomic_DNA"/>
</dbReference>
<keyword evidence="11" id="KW-0643">Prostaglandin biosynthesis</keyword>
<dbReference type="GO" id="GO:0020037">
    <property type="term" value="F:heme binding"/>
    <property type="evidence" value="ECO:0007669"/>
    <property type="project" value="InterPro"/>
</dbReference>
<keyword evidence="30" id="KW-0732">Signal</keyword>
<dbReference type="EC" id="4.2.1.152" evidence="7"/>
<keyword evidence="23" id="KW-0456">Lyase</keyword>
<dbReference type="Pfam" id="PF00067">
    <property type="entry name" value="p450"/>
    <property type="match status" value="1"/>
</dbReference>
<evidence type="ECO:0000256" key="30">
    <source>
        <dbReference type="SAM" id="SignalP"/>
    </source>
</evidence>
<evidence type="ECO:0000256" key="26">
    <source>
        <dbReference type="ARBA" id="ARBA00045141"/>
    </source>
</evidence>
<evidence type="ECO:0000256" key="7">
    <source>
        <dbReference type="ARBA" id="ARBA00013084"/>
    </source>
</evidence>
<evidence type="ECO:0000256" key="10">
    <source>
        <dbReference type="ARBA" id="ARBA00022516"/>
    </source>
</evidence>
<feature type="binding site" evidence="28">
    <location>
        <position position="425"/>
    </location>
    <ligand>
        <name>substrate</name>
    </ligand>
</feature>
<evidence type="ECO:0000256" key="6">
    <source>
        <dbReference type="ARBA" id="ARBA00012204"/>
    </source>
</evidence>
<organism evidence="31 32">
    <name type="scientific">Conger conger</name>
    <name type="common">Conger eel</name>
    <name type="synonym">Muraena conger</name>
    <dbReference type="NCBI Taxonomy" id="82655"/>
    <lineage>
        <taxon>Eukaryota</taxon>
        <taxon>Metazoa</taxon>
        <taxon>Chordata</taxon>
        <taxon>Craniata</taxon>
        <taxon>Vertebrata</taxon>
        <taxon>Euteleostomi</taxon>
        <taxon>Actinopterygii</taxon>
        <taxon>Neopterygii</taxon>
        <taxon>Teleostei</taxon>
        <taxon>Anguilliformes</taxon>
        <taxon>Congridae</taxon>
        <taxon>Conger</taxon>
    </lineage>
</organism>
<keyword evidence="13 29" id="KW-0812">Transmembrane</keyword>